<sequence length="87" mass="9800">MAASTTFVTIITIPIIMIRTFAFVTFITTFKIMIRSSPAFITIETLITQMTVFTTNVTSTIIARMAKSTAARTFIIKIKINFQPFLK</sequence>
<protein>
    <submittedName>
        <fullName evidence="2">Uncharacterized protein</fullName>
    </submittedName>
</protein>
<keyword evidence="3" id="KW-1185">Reference proteome</keyword>
<dbReference type="EMBL" id="LLXI01000412">
    <property type="protein sequence ID" value="PKY45842.1"/>
    <property type="molecule type" value="Genomic_DNA"/>
</dbReference>
<evidence type="ECO:0000256" key="1">
    <source>
        <dbReference type="SAM" id="Phobius"/>
    </source>
</evidence>
<evidence type="ECO:0000313" key="2">
    <source>
        <dbReference type="EMBL" id="PKY45842.1"/>
    </source>
</evidence>
<accession>A0A2I1GGT8</accession>
<keyword evidence="1" id="KW-1133">Transmembrane helix</keyword>
<dbReference type="Proteomes" id="UP000234323">
    <property type="component" value="Unassembled WGS sequence"/>
</dbReference>
<organism evidence="2 3">
    <name type="scientific">Rhizophagus irregularis</name>
    <dbReference type="NCBI Taxonomy" id="588596"/>
    <lineage>
        <taxon>Eukaryota</taxon>
        <taxon>Fungi</taxon>
        <taxon>Fungi incertae sedis</taxon>
        <taxon>Mucoromycota</taxon>
        <taxon>Glomeromycotina</taxon>
        <taxon>Glomeromycetes</taxon>
        <taxon>Glomerales</taxon>
        <taxon>Glomeraceae</taxon>
        <taxon>Rhizophagus</taxon>
    </lineage>
</organism>
<keyword evidence="1" id="KW-0812">Transmembrane</keyword>
<dbReference type="AlphaFoldDB" id="A0A2I1GGT8"/>
<comment type="caution">
    <text evidence="2">The sequence shown here is derived from an EMBL/GenBank/DDBJ whole genome shotgun (WGS) entry which is preliminary data.</text>
</comment>
<proteinExistence type="predicted"/>
<gene>
    <name evidence="2" type="ORF">RhiirA4_401741</name>
</gene>
<keyword evidence="1" id="KW-0472">Membrane</keyword>
<name>A0A2I1GGT8_9GLOM</name>
<evidence type="ECO:0000313" key="3">
    <source>
        <dbReference type="Proteomes" id="UP000234323"/>
    </source>
</evidence>
<reference evidence="2 3" key="1">
    <citation type="submission" date="2015-10" db="EMBL/GenBank/DDBJ databases">
        <title>Genome analyses suggest a sexual origin of heterokaryosis in a supposedly ancient asexual fungus.</title>
        <authorList>
            <person name="Ropars J."/>
            <person name="Sedzielewska K."/>
            <person name="Noel J."/>
            <person name="Charron P."/>
            <person name="Farinelli L."/>
            <person name="Marton T."/>
            <person name="Kruger M."/>
            <person name="Pelin A."/>
            <person name="Brachmann A."/>
            <person name="Corradi N."/>
        </authorList>
    </citation>
    <scope>NUCLEOTIDE SEQUENCE [LARGE SCALE GENOMIC DNA]</scope>
    <source>
        <strain evidence="2 3">A4</strain>
    </source>
</reference>
<feature type="transmembrane region" description="Helical" evidence="1">
    <location>
        <begin position="6"/>
        <end position="27"/>
    </location>
</feature>